<protein>
    <recommendedName>
        <fullName evidence="3">Tryptophan halogenase</fullName>
    </recommendedName>
</protein>
<dbReference type="eggNOG" id="COG0665">
    <property type="taxonomic scope" value="Bacteria"/>
</dbReference>
<sequence length="345" mass="37861">MSEETILVKGPALRVAIVGAFLARRWLGNHRSLFLAPDSLDALPATILARPDHMRFQAEIGLGLDALIKAAGAKPAFAPSYKSASGPLNLPFAPIGQSQGGVEFQHFWMRANNAAPQADLLAFSPAIVLEQSDDNPSLQALQKSAPPFGLELQASQYVRGILGLAASAGAVVQAADQELPKADLTIDCAGVAAPSWAQGSLSLLEEQALPGLEWQVSVNAVRRFVALSADLSNHANEAREYTRLARQEAERIADMEALLSATDPRETERPALRRKVELFEACGRIPTQDFEVFTPPEWLAALWGRDLRPRRYDRMADRLPQAQLMNWIADLQRQCEQLNRKREMV</sequence>
<dbReference type="RefSeq" id="WP_034960431.1">
    <property type="nucleotide sequence ID" value="NZ_JMIW01000004.1"/>
</dbReference>
<dbReference type="GO" id="GO:0004497">
    <property type="term" value="F:monooxygenase activity"/>
    <property type="evidence" value="ECO:0007669"/>
    <property type="project" value="InterPro"/>
</dbReference>
<proteinExistence type="predicted"/>
<dbReference type="STRING" id="1044.EH31_11935"/>
<comment type="caution">
    <text evidence="1">The sequence shown here is derived from an EMBL/GenBank/DDBJ whole genome shotgun (WGS) entry which is preliminary data.</text>
</comment>
<reference evidence="1 2" key="1">
    <citation type="submission" date="2014-04" db="EMBL/GenBank/DDBJ databases">
        <title>A comprehensive comparison of genomes of Erythrobacter spp. strains.</title>
        <authorList>
            <person name="Zheng Q."/>
        </authorList>
    </citation>
    <scope>NUCLEOTIDE SEQUENCE [LARGE SCALE GENOMIC DNA]</scope>
    <source>
        <strain evidence="1 2">DSM 6997</strain>
    </source>
</reference>
<dbReference type="AlphaFoldDB" id="A0A074M574"/>
<gene>
    <name evidence="1" type="ORF">EH31_11935</name>
</gene>
<keyword evidence="2" id="KW-1185">Reference proteome</keyword>
<evidence type="ECO:0000313" key="2">
    <source>
        <dbReference type="Proteomes" id="UP000027647"/>
    </source>
</evidence>
<dbReference type="Proteomes" id="UP000027647">
    <property type="component" value="Unassembled WGS sequence"/>
</dbReference>
<evidence type="ECO:0008006" key="3">
    <source>
        <dbReference type="Google" id="ProtNLM"/>
    </source>
</evidence>
<name>A0A074M574_ERYLO</name>
<dbReference type="Pfam" id="PF04820">
    <property type="entry name" value="Trp_halogenase"/>
    <property type="match status" value="1"/>
</dbReference>
<evidence type="ECO:0000313" key="1">
    <source>
        <dbReference type="EMBL" id="KEO89856.1"/>
    </source>
</evidence>
<dbReference type="Gene3D" id="3.50.50.60">
    <property type="entry name" value="FAD/NAD(P)-binding domain"/>
    <property type="match status" value="1"/>
</dbReference>
<dbReference type="InterPro" id="IPR036188">
    <property type="entry name" value="FAD/NAD-bd_sf"/>
</dbReference>
<accession>A0A074M574</accession>
<dbReference type="OrthoDB" id="7632508at2"/>
<dbReference type="EMBL" id="JMIW01000004">
    <property type="protein sequence ID" value="KEO89856.1"/>
    <property type="molecule type" value="Genomic_DNA"/>
</dbReference>
<organism evidence="1 2">
    <name type="scientific">Erythrobacter longus</name>
    <dbReference type="NCBI Taxonomy" id="1044"/>
    <lineage>
        <taxon>Bacteria</taxon>
        <taxon>Pseudomonadati</taxon>
        <taxon>Pseudomonadota</taxon>
        <taxon>Alphaproteobacteria</taxon>
        <taxon>Sphingomonadales</taxon>
        <taxon>Erythrobacteraceae</taxon>
        <taxon>Erythrobacter/Porphyrobacter group</taxon>
        <taxon>Erythrobacter</taxon>
    </lineage>
</organism>
<dbReference type="InterPro" id="IPR006905">
    <property type="entry name" value="Flavin_halogenase"/>
</dbReference>